<accession>A0ABY5JRN3</accession>
<evidence type="ECO:0000256" key="9">
    <source>
        <dbReference type="ARBA" id="ARBA00023239"/>
    </source>
</evidence>
<feature type="site" description="Part of a proton relay during catalysis" evidence="12">
    <location>
        <position position="44"/>
    </location>
</feature>
<dbReference type="NCBIfam" id="TIGR00674">
    <property type="entry name" value="dapA"/>
    <property type="match status" value="1"/>
</dbReference>
<protein>
    <recommendedName>
        <fullName evidence="4 12">4-hydroxy-tetrahydrodipicolinate synthase</fullName>
        <shortName evidence="12">HTPA synthase</shortName>
        <ecNumber evidence="4 12">4.3.3.7</ecNumber>
    </recommendedName>
</protein>
<feature type="binding site" evidence="12">
    <location>
        <position position="204"/>
    </location>
    <ligand>
        <name>pyruvate</name>
        <dbReference type="ChEBI" id="CHEBI:15361"/>
    </ligand>
</feature>
<evidence type="ECO:0000256" key="6">
    <source>
        <dbReference type="ARBA" id="ARBA00022605"/>
    </source>
</evidence>
<dbReference type="InterPro" id="IPR020625">
    <property type="entry name" value="Schiff_base-form_aldolases_AS"/>
</dbReference>
<dbReference type="PIRSF" id="PIRSF001365">
    <property type="entry name" value="DHDPS"/>
    <property type="match status" value="1"/>
</dbReference>
<dbReference type="GO" id="GO:0008840">
    <property type="term" value="F:4-hydroxy-tetrahydrodipicolinate synthase activity"/>
    <property type="evidence" value="ECO:0007669"/>
    <property type="project" value="UniProtKB-EC"/>
</dbReference>
<gene>
    <name evidence="12 14" type="primary">dapA</name>
    <name evidence="14" type="ORF">NP439_23580</name>
</gene>
<evidence type="ECO:0000256" key="3">
    <source>
        <dbReference type="ARBA" id="ARBA00007592"/>
    </source>
</evidence>
<evidence type="ECO:0000256" key="13">
    <source>
        <dbReference type="PIRNR" id="PIRNR001365"/>
    </source>
</evidence>
<dbReference type="InterPro" id="IPR002220">
    <property type="entry name" value="DapA-like"/>
</dbReference>
<dbReference type="Gene3D" id="3.20.20.70">
    <property type="entry name" value="Aldolase class I"/>
    <property type="match status" value="1"/>
</dbReference>
<keyword evidence="8 12" id="KW-0457">Lysine biosynthesis</keyword>
<evidence type="ECO:0000256" key="7">
    <source>
        <dbReference type="ARBA" id="ARBA00022915"/>
    </source>
</evidence>
<comment type="catalytic activity">
    <reaction evidence="11 12">
        <text>L-aspartate 4-semialdehyde + pyruvate = (2S,4S)-4-hydroxy-2,3,4,5-tetrahydrodipicolinate + H2O + H(+)</text>
        <dbReference type="Rhea" id="RHEA:34171"/>
        <dbReference type="ChEBI" id="CHEBI:15361"/>
        <dbReference type="ChEBI" id="CHEBI:15377"/>
        <dbReference type="ChEBI" id="CHEBI:15378"/>
        <dbReference type="ChEBI" id="CHEBI:67139"/>
        <dbReference type="ChEBI" id="CHEBI:537519"/>
        <dbReference type="EC" id="4.3.3.7"/>
    </reaction>
</comment>
<evidence type="ECO:0000256" key="10">
    <source>
        <dbReference type="ARBA" id="ARBA00023270"/>
    </source>
</evidence>
<dbReference type="SUPFAM" id="SSF51569">
    <property type="entry name" value="Aldolase"/>
    <property type="match status" value="1"/>
</dbReference>
<evidence type="ECO:0000256" key="2">
    <source>
        <dbReference type="ARBA" id="ARBA00005120"/>
    </source>
</evidence>
<dbReference type="HAMAP" id="MF_00418">
    <property type="entry name" value="DapA"/>
    <property type="match status" value="1"/>
</dbReference>
<dbReference type="PRINTS" id="PR00146">
    <property type="entry name" value="DHPICSNTHASE"/>
</dbReference>
<evidence type="ECO:0000256" key="8">
    <source>
        <dbReference type="ARBA" id="ARBA00023154"/>
    </source>
</evidence>
<keyword evidence="7 12" id="KW-0220">Diaminopimelate biosynthesis</keyword>
<comment type="subunit">
    <text evidence="12">Homotetramer; dimer of dimers.</text>
</comment>
<proteinExistence type="inferred from homology"/>
<dbReference type="EC" id="4.3.3.7" evidence="4 12"/>
<dbReference type="CDD" id="cd00408">
    <property type="entry name" value="DHDPS-like"/>
    <property type="match status" value="1"/>
</dbReference>
<evidence type="ECO:0000256" key="4">
    <source>
        <dbReference type="ARBA" id="ARBA00012086"/>
    </source>
</evidence>
<keyword evidence="9 12" id="KW-0456">Lyase</keyword>
<feature type="active site" description="Schiff-base intermediate with substrate" evidence="12">
    <location>
        <position position="161"/>
    </location>
</feature>
<comment type="caution">
    <text evidence="12">Was originally thought to be a dihydrodipicolinate synthase (DHDPS), catalyzing the condensation of (S)-aspartate-beta-semialdehyde [(S)-ASA] and pyruvate to dihydrodipicolinate (DHDP). However, it was shown in E.coli that the product of the enzymatic reaction is not dihydrodipicolinate but in fact (4S)-4-hydroxy-2,3,4,5-tetrahydro-(2S)-dipicolinic acid (HTPA), and that the consecutive dehydration reaction leading to DHDP is not spontaneous but catalyzed by DapB.</text>
</comment>
<keyword evidence="6 12" id="KW-0028">Amino-acid biosynthesis</keyword>
<reference evidence="14" key="1">
    <citation type="submission" date="2022-07" db="EMBL/GenBank/DDBJ databases">
        <title>FELIX.</title>
        <authorList>
            <person name="Wan K.H."/>
            <person name="Park S."/>
            <person name="Lawrence Q."/>
            <person name="Eichenberger J.P."/>
            <person name="Booth B.W."/>
            <person name="Piaggio A.J."/>
            <person name="Chandler J.C."/>
            <person name="Franklin A.B."/>
            <person name="Celniker S.E."/>
        </authorList>
    </citation>
    <scope>NUCLEOTIDE SEQUENCE</scope>
    <source>
        <strain evidence="14">QA-1986 374</strain>
    </source>
</reference>
<evidence type="ECO:0000313" key="15">
    <source>
        <dbReference type="Proteomes" id="UP001059773"/>
    </source>
</evidence>
<dbReference type="SMART" id="SM01130">
    <property type="entry name" value="DHDPS"/>
    <property type="match status" value="1"/>
</dbReference>
<comment type="function">
    <text evidence="1 12">Catalyzes the condensation of (S)-aspartate-beta-semialdehyde [(S)-ASA] and pyruvate to 4-hydroxy-tetrahydrodipicolinate (HTPA).</text>
</comment>
<comment type="caution">
    <text evidence="12">Lacks conserved residue(s) required for the propagation of feature annotation.</text>
</comment>
<organism evidence="14 15">
    <name type="scientific">Oceanobacillus jeddahense</name>
    <dbReference type="NCBI Taxonomy" id="1462527"/>
    <lineage>
        <taxon>Bacteria</taxon>
        <taxon>Bacillati</taxon>
        <taxon>Bacillota</taxon>
        <taxon>Bacilli</taxon>
        <taxon>Bacillales</taxon>
        <taxon>Bacillaceae</taxon>
        <taxon>Oceanobacillus</taxon>
    </lineage>
</organism>
<dbReference type="PANTHER" id="PTHR12128:SF66">
    <property type="entry name" value="4-HYDROXY-2-OXOGLUTARATE ALDOLASE, MITOCHONDRIAL"/>
    <property type="match status" value="1"/>
</dbReference>
<dbReference type="EMBL" id="CP101914">
    <property type="protein sequence ID" value="UUI02973.1"/>
    <property type="molecule type" value="Genomic_DNA"/>
</dbReference>
<evidence type="ECO:0000256" key="11">
    <source>
        <dbReference type="ARBA" id="ARBA00047836"/>
    </source>
</evidence>
<comment type="similarity">
    <text evidence="3 12 13">Belongs to the DapA family.</text>
</comment>
<comment type="subcellular location">
    <subcellularLocation>
        <location evidence="12">Cytoplasm</location>
    </subcellularLocation>
</comment>
<dbReference type="InterPro" id="IPR013785">
    <property type="entry name" value="Aldolase_TIM"/>
</dbReference>
<name>A0ABY5JRN3_9BACI</name>
<dbReference type="Pfam" id="PF00701">
    <property type="entry name" value="DHDPS"/>
    <property type="match status" value="1"/>
</dbReference>
<feature type="active site" description="Proton donor/acceptor" evidence="12">
    <location>
        <position position="133"/>
    </location>
</feature>
<keyword evidence="10 12" id="KW-0704">Schiff base</keyword>
<dbReference type="Proteomes" id="UP001059773">
    <property type="component" value="Chromosome"/>
</dbReference>
<evidence type="ECO:0000256" key="12">
    <source>
        <dbReference type="HAMAP-Rule" id="MF_00418"/>
    </source>
</evidence>
<keyword evidence="15" id="KW-1185">Reference proteome</keyword>
<comment type="pathway">
    <text evidence="2 12">Amino-acid biosynthesis; L-lysine biosynthesis via DAP pathway; (S)-tetrahydrodipicolinate from L-aspartate: step 3/4.</text>
</comment>
<dbReference type="PROSITE" id="PS00666">
    <property type="entry name" value="DHDPS_2"/>
    <property type="match status" value="1"/>
</dbReference>
<evidence type="ECO:0000313" key="14">
    <source>
        <dbReference type="EMBL" id="UUI02973.1"/>
    </source>
</evidence>
<evidence type="ECO:0000256" key="1">
    <source>
        <dbReference type="ARBA" id="ARBA00003294"/>
    </source>
</evidence>
<sequence length="290" mass="31341">MFSGVIPAMVTPLNHKQQVNEAAIPALVDNLIAAGVDGLFILGTNGEFHLLSQDEKVNVTKKVVSEVNQRVPVIVGVGGNSTKEVIELSKEVESVGADALSVITPFFVIPDQDEMIDHYRSIAQNTNLPVMLYNIPSKTGVNLDKKVVTELAKVKNIVGIKDSSGDLENIKGYIEASKNEEFHVICGTDSLILDALEAGATGAVAATANVVPKIVNAIYENWKNGKINEAKEQQNRLSELRESFQYGTLPSVLKKLVELSGTPVGPPRLPVKEVSSELENKLKKIVASYK</sequence>
<evidence type="ECO:0000256" key="5">
    <source>
        <dbReference type="ARBA" id="ARBA00022490"/>
    </source>
</evidence>
<dbReference type="PANTHER" id="PTHR12128">
    <property type="entry name" value="DIHYDRODIPICOLINATE SYNTHASE"/>
    <property type="match status" value="1"/>
</dbReference>
<dbReference type="RefSeq" id="WP_256708159.1">
    <property type="nucleotide sequence ID" value="NZ_CP101914.1"/>
</dbReference>
<dbReference type="InterPro" id="IPR005263">
    <property type="entry name" value="DapA"/>
</dbReference>
<keyword evidence="5 12" id="KW-0963">Cytoplasm</keyword>